<feature type="domain" description="Sulfatase N-terminal" evidence="7">
    <location>
        <begin position="312"/>
        <end position="482"/>
    </location>
</feature>
<dbReference type="PANTHER" id="PTHR47371:SF3">
    <property type="entry name" value="PHOSPHOGLYCEROL TRANSFERASE I"/>
    <property type="match status" value="1"/>
</dbReference>
<evidence type="ECO:0000256" key="5">
    <source>
        <dbReference type="ARBA" id="ARBA00023136"/>
    </source>
</evidence>
<feature type="transmembrane region" description="Helical" evidence="6">
    <location>
        <begin position="219"/>
        <end position="236"/>
    </location>
</feature>
<evidence type="ECO:0000259" key="7">
    <source>
        <dbReference type="Pfam" id="PF00884"/>
    </source>
</evidence>
<dbReference type="Gene3D" id="3.40.720.10">
    <property type="entry name" value="Alkaline Phosphatase, subunit A"/>
    <property type="match status" value="1"/>
</dbReference>
<evidence type="ECO:0000256" key="4">
    <source>
        <dbReference type="ARBA" id="ARBA00022989"/>
    </source>
</evidence>
<gene>
    <name evidence="8" type="ORF">EZS27_000965</name>
</gene>
<dbReference type="CDD" id="cd16015">
    <property type="entry name" value="LTA_synthase"/>
    <property type="match status" value="1"/>
</dbReference>
<dbReference type="SUPFAM" id="SSF53649">
    <property type="entry name" value="Alkaline phosphatase-like"/>
    <property type="match status" value="1"/>
</dbReference>
<feature type="transmembrane region" description="Helical" evidence="6">
    <location>
        <begin position="48"/>
        <end position="74"/>
    </location>
</feature>
<evidence type="ECO:0000256" key="1">
    <source>
        <dbReference type="ARBA" id="ARBA00004651"/>
    </source>
</evidence>
<feature type="transmembrane region" description="Helical" evidence="6">
    <location>
        <begin position="94"/>
        <end position="118"/>
    </location>
</feature>
<feature type="transmembrane region" description="Helical" evidence="6">
    <location>
        <begin position="130"/>
        <end position="152"/>
    </location>
</feature>
<dbReference type="GO" id="GO:0005886">
    <property type="term" value="C:plasma membrane"/>
    <property type="evidence" value="ECO:0007669"/>
    <property type="project" value="UniProtKB-SubCell"/>
</dbReference>
<proteinExistence type="predicted"/>
<accession>A0A5J4T085</accession>
<sequence>MTIDFKLLNKYKYKKNITQRKIKNTYLATIFTITINSLKKNGYYMKSIILYFFKTYLLFVFVLALQKPVFMLFYHDLFAGAKAADFLDVVCHGLVLDLSIAGYLSIIPGLLLIGALWLSPSLIRIFRNTYFGIIAVLLAFIYTCDIVLYQYWGFRLDSTPLFYFFSSPKNAMASAEIGMIIGNIGIMIVYAIVFYMIFRLVLMRRKPLPVNKTRIKTTIVLSFATGLLFIPIRGGFSVSTMNIGKVYYSDNIKLNHAAINPCFSLMESSLHNSNFEKQYRFMDSQKADEIFDLLTDKPVTDSIPALFTGERPNIVFIILESFLSKAMETLGGLPNVAVHLDELTGEGILFTNFHANSFRTDRGLISILSGYPAQPTTSIMKYPKKTQSLPSIPHSLKAAGYDLQYYYGGDADFTNMRSFLISAGITNIVSDKDFPLSDRLSKWGAHDHIVFTRFLSDIENEKPQEPFLKIVQTLSSHEPFDVPFHRLSSPFFKFGSLYGQLFGRFYQSL</sequence>
<keyword evidence="5 6" id="KW-0472">Membrane</keyword>
<keyword evidence="2" id="KW-1003">Cell membrane</keyword>
<reference evidence="8" key="1">
    <citation type="submission" date="2019-03" db="EMBL/GenBank/DDBJ databases">
        <title>Single cell metagenomics reveals metabolic interactions within the superorganism composed of flagellate Streblomastix strix and complex community of Bacteroidetes bacteria on its surface.</title>
        <authorList>
            <person name="Treitli S.C."/>
            <person name="Kolisko M."/>
            <person name="Husnik F."/>
            <person name="Keeling P."/>
            <person name="Hampl V."/>
        </authorList>
    </citation>
    <scope>NUCLEOTIDE SEQUENCE</scope>
    <source>
        <strain evidence="8">STM</strain>
    </source>
</reference>
<dbReference type="Pfam" id="PF00884">
    <property type="entry name" value="Sulfatase"/>
    <property type="match status" value="1"/>
</dbReference>
<evidence type="ECO:0000313" key="8">
    <source>
        <dbReference type="EMBL" id="KAA6351694.1"/>
    </source>
</evidence>
<protein>
    <recommendedName>
        <fullName evidence="7">Sulfatase N-terminal domain-containing protein</fullName>
    </recommendedName>
</protein>
<evidence type="ECO:0000256" key="6">
    <source>
        <dbReference type="SAM" id="Phobius"/>
    </source>
</evidence>
<dbReference type="AlphaFoldDB" id="A0A5J4T085"/>
<dbReference type="InterPro" id="IPR017850">
    <property type="entry name" value="Alkaline_phosphatase_core_sf"/>
</dbReference>
<dbReference type="PANTHER" id="PTHR47371">
    <property type="entry name" value="LIPOTEICHOIC ACID SYNTHASE"/>
    <property type="match status" value="1"/>
</dbReference>
<name>A0A5J4T085_9ZZZZ</name>
<evidence type="ECO:0000256" key="3">
    <source>
        <dbReference type="ARBA" id="ARBA00022692"/>
    </source>
</evidence>
<evidence type="ECO:0000256" key="2">
    <source>
        <dbReference type="ARBA" id="ARBA00022475"/>
    </source>
</evidence>
<keyword evidence="3 6" id="KW-0812">Transmembrane</keyword>
<comment type="caution">
    <text evidence="8">The sequence shown here is derived from an EMBL/GenBank/DDBJ whole genome shotgun (WGS) entry which is preliminary data.</text>
</comment>
<comment type="subcellular location">
    <subcellularLocation>
        <location evidence="1">Cell membrane</location>
        <topology evidence="1">Multi-pass membrane protein</topology>
    </subcellularLocation>
</comment>
<feature type="transmembrane region" description="Helical" evidence="6">
    <location>
        <begin position="172"/>
        <end position="198"/>
    </location>
</feature>
<dbReference type="InterPro" id="IPR000917">
    <property type="entry name" value="Sulfatase_N"/>
</dbReference>
<dbReference type="InterPro" id="IPR050448">
    <property type="entry name" value="OpgB/LTA_synthase_biosynth"/>
</dbReference>
<keyword evidence="4 6" id="KW-1133">Transmembrane helix</keyword>
<dbReference type="EMBL" id="SNRY01000010">
    <property type="protein sequence ID" value="KAA6351694.1"/>
    <property type="molecule type" value="Genomic_DNA"/>
</dbReference>
<organism evidence="8">
    <name type="scientific">termite gut metagenome</name>
    <dbReference type="NCBI Taxonomy" id="433724"/>
    <lineage>
        <taxon>unclassified sequences</taxon>
        <taxon>metagenomes</taxon>
        <taxon>organismal metagenomes</taxon>
    </lineage>
</organism>